<sequence length="275" mass="29385">MSTLPSHHPTTRAEPPHSEGSRFRSTAATTGLVALITLRELARRRGALALATLLPLTFYLVRLEAHWTAIRLLSIGLGWATATLALFTQVSSRSVDRRLTVSGADPTALLLGRYLAVLGLGWSVGLLYSGLVLTTIGDELTHPGAVPVMLLLTATVATPLGSLTAALVPRDLEGALLLLSVMAVQVLVDPSEGWTRVLPLWSTRELASVVVENLGSQTATYLHRGLAHGVAMAILLTAASWAVGVLRLRTVRLPAPTCGRYQPNPINPISTHERR</sequence>
<evidence type="ECO:0000313" key="1">
    <source>
        <dbReference type="EMBL" id="VEI17557.1"/>
    </source>
</evidence>
<reference evidence="1 2" key="1">
    <citation type="submission" date="2018-12" db="EMBL/GenBank/DDBJ databases">
        <authorList>
            <consortium name="Pathogen Informatics"/>
        </authorList>
    </citation>
    <scope>NUCLEOTIDE SEQUENCE [LARGE SCALE GENOMIC DNA]</scope>
    <source>
        <strain evidence="1 2">NCTC10951</strain>
    </source>
</reference>
<dbReference type="OrthoDB" id="3253406at2"/>
<protein>
    <recommendedName>
        <fullName evidence="3">ABC-2 family transporter protein</fullName>
    </recommendedName>
</protein>
<dbReference type="EMBL" id="LR134477">
    <property type="protein sequence ID" value="VEI17557.1"/>
    <property type="molecule type" value="Genomic_DNA"/>
</dbReference>
<evidence type="ECO:0000313" key="2">
    <source>
        <dbReference type="Proteomes" id="UP000268658"/>
    </source>
</evidence>
<dbReference type="RefSeq" id="WP_126414636.1">
    <property type="nucleotide sequence ID" value="NZ_JASPER010000055.1"/>
</dbReference>
<dbReference type="AlphaFoldDB" id="A0A3S5EWJ2"/>
<evidence type="ECO:0008006" key="3">
    <source>
        <dbReference type="Google" id="ProtNLM"/>
    </source>
</evidence>
<organism evidence="1 2">
    <name type="scientific">Actinomyces viscosus</name>
    <dbReference type="NCBI Taxonomy" id="1656"/>
    <lineage>
        <taxon>Bacteria</taxon>
        <taxon>Bacillati</taxon>
        <taxon>Actinomycetota</taxon>
        <taxon>Actinomycetes</taxon>
        <taxon>Actinomycetales</taxon>
        <taxon>Actinomycetaceae</taxon>
        <taxon>Actinomyces</taxon>
    </lineage>
</organism>
<dbReference type="KEGG" id="avc:NCTC10951_02255"/>
<accession>A0A3S5EWJ2</accession>
<proteinExistence type="predicted"/>
<dbReference type="Proteomes" id="UP000268658">
    <property type="component" value="Chromosome"/>
</dbReference>
<name>A0A3S5EWJ2_ACTVI</name>
<gene>
    <name evidence="1" type="ORF">NCTC10951_02255</name>
</gene>